<evidence type="ECO:0000256" key="9">
    <source>
        <dbReference type="SAM" id="Phobius"/>
    </source>
</evidence>
<protein>
    <recommendedName>
        <fullName evidence="2">histidine kinase</fullName>
        <ecNumber evidence="2">2.7.13.3</ecNumber>
    </recommendedName>
</protein>
<keyword evidence="6 12" id="KW-0418">Kinase</keyword>
<evidence type="ECO:0000313" key="12">
    <source>
        <dbReference type="EMBL" id="SEG56493.1"/>
    </source>
</evidence>
<gene>
    <name evidence="12" type="ORF">SAMN05421847_2767</name>
</gene>
<keyword evidence="9" id="KW-0812">Transmembrane</keyword>
<keyword evidence="8" id="KW-0902">Two-component regulatory system</keyword>
<keyword evidence="4" id="KW-0808">Transferase</keyword>
<evidence type="ECO:0000256" key="3">
    <source>
        <dbReference type="ARBA" id="ARBA00022553"/>
    </source>
</evidence>
<keyword evidence="5" id="KW-0547">Nucleotide-binding</keyword>
<evidence type="ECO:0000256" key="8">
    <source>
        <dbReference type="ARBA" id="ARBA00023012"/>
    </source>
</evidence>
<dbReference type="CDD" id="cd16917">
    <property type="entry name" value="HATPase_UhpB-NarQ-NarX-like"/>
    <property type="match status" value="1"/>
</dbReference>
<dbReference type="PANTHER" id="PTHR24421:SF10">
    <property type="entry name" value="NITRATE_NITRITE SENSOR PROTEIN NARQ"/>
    <property type="match status" value="1"/>
</dbReference>
<dbReference type="GO" id="GO:0046983">
    <property type="term" value="F:protein dimerization activity"/>
    <property type="evidence" value="ECO:0007669"/>
    <property type="project" value="InterPro"/>
</dbReference>
<keyword evidence="7" id="KW-0067">ATP-binding</keyword>
<evidence type="ECO:0000259" key="10">
    <source>
        <dbReference type="Pfam" id="PF02518"/>
    </source>
</evidence>
<dbReference type="Proteomes" id="UP000236738">
    <property type="component" value="Unassembled WGS sequence"/>
</dbReference>
<comment type="catalytic activity">
    <reaction evidence="1">
        <text>ATP + protein L-histidine = ADP + protein N-phospho-L-histidine.</text>
        <dbReference type="EC" id="2.7.13.3"/>
    </reaction>
</comment>
<dbReference type="InterPro" id="IPR036890">
    <property type="entry name" value="HATPase_C_sf"/>
</dbReference>
<evidence type="ECO:0000256" key="7">
    <source>
        <dbReference type="ARBA" id="ARBA00022840"/>
    </source>
</evidence>
<keyword evidence="9" id="KW-0472">Membrane</keyword>
<evidence type="ECO:0000256" key="4">
    <source>
        <dbReference type="ARBA" id="ARBA00022679"/>
    </source>
</evidence>
<dbReference type="GO" id="GO:0005524">
    <property type="term" value="F:ATP binding"/>
    <property type="evidence" value="ECO:0007669"/>
    <property type="project" value="UniProtKB-KW"/>
</dbReference>
<dbReference type="GO" id="GO:0016020">
    <property type="term" value="C:membrane"/>
    <property type="evidence" value="ECO:0007669"/>
    <property type="project" value="InterPro"/>
</dbReference>
<accession>A0A1H6B6K8</accession>
<dbReference type="Pfam" id="PF07730">
    <property type="entry name" value="HisKA_3"/>
    <property type="match status" value="1"/>
</dbReference>
<feature type="domain" description="Histidine kinase/HSP90-like ATPase" evidence="10">
    <location>
        <begin position="170"/>
        <end position="253"/>
    </location>
</feature>
<dbReference type="Gene3D" id="3.30.565.10">
    <property type="entry name" value="Histidine kinase-like ATPase, C-terminal domain"/>
    <property type="match status" value="1"/>
</dbReference>
<dbReference type="EMBL" id="FNUS01000007">
    <property type="protein sequence ID" value="SEG56493.1"/>
    <property type="molecule type" value="Genomic_DNA"/>
</dbReference>
<dbReference type="Pfam" id="PF02518">
    <property type="entry name" value="HATPase_c"/>
    <property type="match status" value="1"/>
</dbReference>
<keyword evidence="13" id="KW-1185">Reference proteome</keyword>
<dbReference type="InterPro" id="IPR011712">
    <property type="entry name" value="Sig_transdc_His_kin_sub3_dim/P"/>
</dbReference>
<evidence type="ECO:0000256" key="5">
    <source>
        <dbReference type="ARBA" id="ARBA00022741"/>
    </source>
</evidence>
<feature type="domain" description="Signal transduction histidine kinase subgroup 3 dimerisation and phosphoacceptor" evidence="11">
    <location>
        <begin position="68"/>
        <end position="121"/>
    </location>
</feature>
<dbReference type="PANTHER" id="PTHR24421">
    <property type="entry name" value="NITRATE/NITRITE SENSOR PROTEIN NARX-RELATED"/>
    <property type="match status" value="1"/>
</dbReference>
<reference evidence="13" key="1">
    <citation type="submission" date="2016-10" db="EMBL/GenBank/DDBJ databases">
        <authorList>
            <person name="Varghese N."/>
            <person name="Submissions S."/>
        </authorList>
    </citation>
    <scope>NUCLEOTIDE SEQUENCE [LARGE SCALE GENOMIC DNA]</scope>
    <source>
        <strain evidence="13">DSM 21580</strain>
    </source>
</reference>
<organism evidence="12 13">
    <name type="scientific">Halpernia humi</name>
    <dbReference type="NCBI Taxonomy" id="493375"/>
    <lineage>
        <taxon>Bacteria</taxon>
        <taxon>Pseudomonadati</taxon>
        <taxon>Bacteroidota</taxon>
        <taxon>Flavobacteriia</taxon>
        <taxon>Flavobacteriales</taxon>
        <taxon>Weeksellaceae</taxon>
        <taxon>Chryseobacterium group</taxon>
        <taxon>Halpernia</taxon>
    </lineage>
</organism>
<dbReference type="AlphaFoldDB" id="A0A1H6B6K8"/>
<name>A0A1H6B6K8_9FLAO</name>
<keyword evidence="9" id="KW-1133">Transmembrane helix</keyword>
<evidence type="ECO:0000313" key="13">
    <source>
        <dbReference type="Proteomes" id="UP000236738"/>
    </source>
</evidence>
<evidence type="ECO:0000259" key="11">
    <source>
        <dbReference type="Pfam" id="PF07730"/>
    </source>
</evidence>
<proteinExistence type="predicted"/>
<dbReference type="GO" id="GO:0000155">
    <property type="term" value="F:phosphorelay sensor kinase activity"/>
    <property type="evidence" value="ECO:0007669"/>
    <property type="project" value="InterPro"/>
</dbReference>
<sequence length="258" mass="29800">MDFSEFNLIYIFTTLLVLTIIMILVIVYIFFYRKKSELLFERQFKETQFQQELTIAIIEMREVTLSYIGQELHDDLGQKMSVAKLMVNQCLENAEGSQKEILLEINEIIGESIRDIRNLSKSFISEQIENIGLIESIKKEVSRIDRLNLMQIIFQNDSEKIDVNPKDCLILFRIIQECINNVLKHSRAKNLTISLKDKKKSVEIILKDDGIGFENHDSKNGSGLISMQKRANLINTDFNITSNAGEGTTIKLVYKKIK</sequence>
<feature type="transmembrane region" description="Helical" evidence="9">
    <location>
        <begin position="6"/>
        <end position="32"/>
    </location>
</feature>
<evidence type="ECO:0000256" key="6">
    <source>
        <dbReference type="ARBA" id="ARBA00022777"/>
    </source>
</evidence>
<dbReference type="SUPFAM" id="SSF55874">
    <property type="entry name" value="ATPase domain of HSP90 chaperone/DNA topoisomerase II/histidine kinase"/>
    <property type="match status" value="1"/>
</dbReference>
<dbReference type="EC" id="2.7.13.3" evidence="2"/>
<dbReference type="InterPro" id="IPR050482">
    <property type="entry name" value="Sensor_HK_TwoCompSys"/>
</dbReference>
<dbReference type="InterPro" id="IPR003594">
    <property type="entry name" value="HATPase_dom"/>
</dbReference>
<evidence type="ECO:0000256" key="1">
    <source>
        <dbReference type="ARBA" id="ARBA00000085"/>
    </source>
</evidence>
<keyword evidence="3" id="KW-0597">Phosphoprotein</keyword>
<evidence type="ECO:0000256" key="2">
    <source>
        <dbReference type="ARBA" id="ARBA00012438"/>
    </source>
</evidence>